<keyword evidence="2" id="KW-1185">Reference proteome</keyword>
<dbReference type="GeneID" id="91084907"/>
<accession>A0A1E3IXC0</accession>
<reference evidence="1" key="3">
    <citation type="submission" date="2024-01" db="EMBL/GenBank/DDBJ databases">
        <authorList>
            <person name="Coelho M.A."/>
            <person name="David-Palma M."/>
            <person name="Shea T."/>
            <person name="Sun S."/>
            <person name="Cuomo C.A."/>
            <person name="Heitman J."/>
        </authorList>
    </citation>
    <scope>NUCLEOTIDE SEQUENCE</scope>
    <source>
        <strain evidence="1">CBS 7841</strain>
    </source>
</reference>
<dbReference type="RefSeq" id="XP_066066245.1">
    <property type="nucleotide sequence ID" value="XM_066210148.1"/>
</dbReference>
<dbReference type="OrthoDB" id="2563275at2759"/>
<reference evidence="1" key="2">
    <citation type="journal article" date="2022" name="Elife">
        <title>Obligate sexual reproduction of a homothallic fungus closely related to the Cryptococcus pathogenic species complex.</title>
        <authorList>
            <person name="Passer A.R."/>
            <person name="Clancey S.A."/>
            <person name="Shea T."/>
            <person name="David-Palma M."/>
            <person name="Averette A.F."/>
            <person name="Boekhout T."/>
            <person name="Porcel B.M."/>
            <person name="Nowrousian M."/>
            <person name="Cuomo C.A."/>
            <person name="Sun S."/>
            <person name="Heitman J."/>
            <person name="Coelho M.A."/>
        </authorList>
    </citation>
    <scope>NUCLEOTIDE SEQUENCE</scope>
    <source>
        <strain evidence="1">CBS 7841</strain>
    </source>
</reference>
<organism evidence="1 2">
    <name type="scientific">Cryptococcus depauperatus CBS 7841</name>
    <dbReference type="NCBI Taxonomy" id="1295531"/>
    <lineage>
        <taxon>Eukaryota</taxon>
        <taxon>Fungi</taxon>
        <taxon>Dikarya</taxon>
        <taxon>Basidiomycota</taxon>
        <taxon>Agaricomycotina</taxon>
        <taxon>Tremellomycetes</taxon>
        <taxon>Tremellales</taxon>
        <taxon>Cryptococcaceae</taxon>
        <taxon>Cryptococcus</taxon>
    </lineage>
</organism>
<evidence type="ECO:0000313" key="1">
    <source>
        <dbReference type="EMBL" id="WVN85545.1"/>
    </source>
</evidence>
<dbReference type="Proteomes" id="UP000094043">
    <property type="component" value="Chromosome 1"/>
</dbReference>
<dbReference type="VEuPathDB" id="FungiDB:L203_00482"/>
<gene>
    <name evidence="1" type="ORF">L203_100693</name>
</gene>
<protein>
    <submittedName>
        <fullName evidence="1">Uncharacterized protein</fullName>
    </submittedName>
</protein>
<sequence length="135" mass="14771">MAHQPFAAGDVGDSFRLGTFKCLLPMVDEILGLLHSQTTSSNQISPAQTSEHVAPKAKELAQALEGMKEAVMSLPGGHLATEEINEMIDILDEEGDKRRRVLRRLESLNMPLVEEMGQVGAKMRTTETAVFPTPK</sequence>
<evidence type="ECO:0000313" key="2">
    <source>
        <dbReference type="Proteomes" id="UP000094043"/>
    </source>
</evidence>
<reference evidence="1" key="1">
    <citation type="submission" date="2016-06" db="EMBL/GenBank/DDBJ databases">
        <authorList>
            <person name="Cuomo C."/>
            <person name="Litvintseva A."/>
            <person name="Heitman J."/>
            <person name="Chen Y."/>
            <person name="Sun S."/>
            <person name="Springer D."/>
            <person name="Dromer F."/>
            <person name="Young S."/>
            <person name="Zeng Q."/>
            <person name="Chapman S."/>
            <person name="Gujja S."/>
            <person name="Saif S."/>
            <person name="Birren B."/>
        </authorList>
    </citation>
    <scope>NUCLEOTIDE SEQUENCE</scope>
    <source>
        <strain evidence="1">CBS 7841</strain>
    </source>
</reference>
<name>A0A1E3IXC0_9TREE</name>
<dbReference type="EMBL" id="CP143784">
    <property type="protein sequence ID" value="WVN85545.1"/>
    <property type="molecule type" value="Genomic_DNA"/>
</dbReference>
<dbReference type="AlphaFoldDB" id="A0A1E3IXC0"/>
<dbReference type="KEGG" id="cdep:91084907"/>
<proteinExistence type="predicted"/>